<dbReference type="InterPro" id="IPR014729">
    <property type="entry name" value="Rossmann-like_a/b/a_fold"/>
</dbReference>
<evidence type="ECO:0000256" key="2">
    <source>
        <dbReference type="ARBA" id="ARBA00005019"/>
    </source>
</evidence>
<comment type="function">
    <text evidence="1 10">Catalyzes the reversible adenylation of nicotinate mononucleotide (NaMN) to nicotinic acid adenine dinucleotide (NaAD).</text>
</comment>
<dbReference type="GO" id="GO:0005524">
    <property type="term" value="F:ATP binding"/>
    <property type="evidence" value="ECO:0007669"/>
    <property type="project" value="UniProtKB-KW"/>
</dbReference>
<dbReference type="EC" id="2.7.7.18" evidence="10"/>
<keyword evidence="5 10" id="KW-0548">Nucleotidyltransferase</keyword>
<accession>A0A849SSD8</accession>
<name>A0A849SSD8_UNCEI</name>
<evidence type="ECO:0000256" key="5">
    <source>
        <dbReference type="ARBA" id="ARBA00022695"/>
    </source>
</evidence>
<comment type="caution">
    <text evidence="12">The sequence shown here is derived from an EMBL/GenBank/DDBJ whole genome shotgun (WGS) entry which is preliminary data.</text>
</comment>
<evidence type="ECO:0000313" key="13">
    <source>
        <dbReference type="Proteomes" id="UP000580839"/>
    </source>
</evidence>
<keyword evidence="4 10" id="KW-0808">Transferase</keyword>
<comment type="pathway">
    <text evidence="2 10">Cofactor biosynthesis; NAD(+) biosynthesis; deamido-NAD(+) from nicotinate D-ribonucleotide: step 1/1.</text>
</comment>
<evidence type="ECO:0000259" key="11">
    <source>
        <dbReference type="Pfam" id="PF01467"/>
    </source>
</evidence>
<evidence type="ECO:0000256" key="6">
    <source>
        <dbReference type="ARBA" id="ARBA00022741"/>
    </source>
</evidence>
<evidence type="ECO:0000256" key="7">
    <source>
        <dbReference type="ARBA" id="ARBA00022840"/>
    </source>
</evidence>
<dbReference type="InterPro" id="IPR004821">
    <property type="entry name" value="Cyt_trans-like"/>
</dbReference>
<gene>
    <name evidence="10 12" type="primary">nadD</name>
    <name evidence="12" type="ORF">HOP12_15675</name>
</gene>
<dbReference type="GO" id="GO:0009435">
    <property type="term" value="P:NAD+ biosynthetic process"/>
    <property type="evidence" value="ECO:0007669"/>
    <property type="project" value="UniProtKB-UniRule"/>
</dbReference>
<keyword evidence="7 10" id="KW-0067">ATP-binding</keyword>
<keyword evidence="8 10" id="KW-0520">NAD</keyword>
<evidence type="ECO:0000256" key="10">
    <source>
        <dbReference type="HAMAP-Rule" id="MF_00244"/>
    </source>
</evidence>
<dbReference type="NCBIfam" id="TIGR00482">
    <property type="entry name" value="nicotinate (nicotinamide) nucleotide adenylyltransferase"/>
    <property type="match status" value="1"/>
</dbReference>
<dbReference type="NCBIfam" id="TIGR00125">
    <property type="entry name" value="cyt_tran_rel"/>
    <property type="match status" value="1"/>
</dbReference>
<dbReference type="NCBIfam" id="NF000840">
    <property type="entry name" value="PRK00071.1-3"/>
    <property type="match status" value="1"/>
</dbReference>
<dbReference type="HAMAP" id="MF_00244">
    <property type="entry name" value="NaMN_adenylyltr"/>
    <property type="match status" value="1"/>
</dbReference>
<dbReference type="EMBL" id="JABFRW010000204">
    <property type="protein sequence ID" value="NOT35584.1"/>
    <property type="molecule type" value="Genomic_DNA"/>
</dbReference>
<evidence type="ECO:0000256" key="1">
    <source>
        <dbReference type="ARBA" id="ARBA00002324"/>
    </source>
</evidence>
<evidence type="ECO:0000256" key="9">
    <source>
        <dbReference type="ARBA" id="ARBA00048721"/>
    </source>
</evidence>
<evidence type="ECO:0000256" key="8">
    <source>
        <dbReference type="ARBA" id="ARBA00023027"/>
    </source>
</evidence>
<keyword evidence="3 10" id="KW-0662">Pyridine nucleotide biosynthesis</keyword>
<dbReference type="CDD" id="cd02165">
    <property type="entry name" value="NMNAT"/>
    <property type="match status" value="1"/>
</dbReference>
<dbReference type="AlphaFoldDB" id="A0A849SSD8"/>
<dbReference type="Proteomes" id="UP000580839">
    <property type="component" value="Unassembled WGS sequence"/>
</dbReference>
<dbReference type="PANTHER" id="PTHR39321:SF3">
    <property type="entry name" value="PHOSPHOPANTETHEINE ADENYLYLTRANSFERASE"/>
    <property type="match status" value="1"/>
</dbReference>
<protein>
    <recommendedName>
        <fullName evidence="10">Probable nicotinate-nucleotide adenylyltransferase</fullName>
        <ecNumber evidence="10">2.7.7.18</ecNumber>
    </recommendedName>
    <alternativeName>
        <fullName evidence="10">Deamido-NAD(+) diphosphorylase</fullName>
    </alternativeName>
    <alternativeName>
        <fullName evidence="10">Deamido-NAD(+) pyrophosphorylase</fullName>
    </alternativeName>
    <alternativeName>
        <fullName evidence="10">Nicotinate mononucleotide adenylyltransferase</fullName>
        <shortName evidence="10">NaMN adenylyltransferase</shortName>
    </alternativeName>
</protein>
<dbReference type="Gene3D" id="3.40.50.620">
    <property type="entry name" value="HUPs"/>
    <property type="match status" value="1"/>
</dbReference>
<dbReference type="GO" id="GO:0004515">
    <property type="term" value="F:nicotinate-nucleotide adenylyltransferase activity"/>
    <property type="evidence" value="ECO:0007669"/>
    <property type="project" value="UniProtKB-UniRule"/>
</dbReference>
<dbReference type="PANTHER" id="PTHR39321">
    <property type="entry name" value="NICOTINATE-NUCLEOTIDE ADENYLYLTRANSFERASE-RELATED"/>
    <property type="match status" value="1"/>
</dbReference>
<dbReference type="SUPFAM" id="SSF52374">
    <property type="entry name" value="Nucleotidylyl transferase"/>
    <property type="match status" value="1"/>
</dbReference>
<evidence type="ECO:0000256" key="4">
    <source>
        <dbReference type="ARBA" id="ARBA00022679"/>
    </source>
</evidence>
<keyword evidence="6 10" id="KW-0547">Nucleotide-binding</keyword>
<comment type="catalytic activity">
    <reaction evidence="9 10">
        <text>nicotinate beta-D-ribonucleotide + ATP + H(+) = deamido-NAD(+) + diphosphate</text>
        <dbReference type="Rhea" id="RHEA:22860"/>
        <dbReference type="ChEBI" id="CHEBI:15378"/>
        <dbReference type="ChEBI" id="CHEBI:30616"/>
        <dbReference type="ChEBI" id="CHEBI:33019"/>
        <dbReference type="ChEBI" id="CHEBI:57502"/>
        <dbReference type="ChEBI" id="CHEBI:58437"/>
        <dbReference type="EC" id="2.7.7.18"/>
    </reaction>
</comment>
<sequence>MTVRESVRRPARRVAGAARWALFGGTFDPPHVGHLAIAEWARVALELDHVVFMPAGRPPHKSRRAVTAAVHRLAMTRLAVRGNPAFRVSPLELRSTEPSYTVETLRRLTGARAAHVYLLLGADSLDGFRDWREPEAILAMARLAIAGRSGAGLAPASEWARRSARVAWIGNPLIGVAASELRARVRAQRSIRYLVPDAVSRYIEKHRLYRR</sequence>
<feature type="domain" description="Cytidyltransferase-like" evidence="11">
    <location>
        <begin position="22"/>
        <end position="159"/>
    </location>
</feature>
<comment type="similarity">
    <text evidence="10">Belongs to the NadD family.</text>
</comment>
<dbReference type="UniPathway" id="UPA00253">
    <property type="reaction ID" value="UER00332"/>
</dbReference>
<evidence type="ECO:0000256" key="3">
    <source>
        <dbReference type="ARBA" id="ARBA00022642"/>
    </source>
</evidence>
<evidence type="ECO:0000313" key="12">
    <source>
        <dbReference type="EMBL" id="NOT35584.1"/>
    </source>
</evidence>
<organism evidence="12 13">
    <name type="scientific">Eiseniibacteriota bacterium</name>
    <dbReference type="NCBI Taxonomy" id="2212470"/>
    <lineage>
        <taxon>Bacteria</taxon>
        <taxon>Candidatus Eiseniibacteriota</taxon>
    </lineage>
</organism>
<proteinExistence type="inferred from homology"/>
<reference evidence="12 13" key="1">
    <citation type="submission" date="2020-04" db="EMBL/GenBank/DDBJ databases">
        <title>Metagenomic profiling of ammonia- and methane-oxidizing microorganisms in a Dutch drinking water treatment plant.</title>
        <authorList>
            <person name="Poghosyan L."/>
            <person name="Leucker S."/>
        </authorList>
    </citation>
    <scope>NUCLEOTIDE SEQUENCE [LARGE SCALE GENOMIC DNA]</scope>
    <source>
        <strain evidence="12">S-RSF-IL-03</strain>
    </source>
</reference>
<dbReference type="Pfam" id="PF01467">
    <property type="entry name" value="CTP_transf_like"/>
    <property type="match status" value="1"/>
</dbReference>
<dbReference type="InterPro" id="IPR005248">
    <property type="entry name" value="NadD/NMNAT"/>
</dbReference>